<dbReference type="EMBL" id="AP012338">
    <property type="protein sequence ID" value="BAM04214.1"/>
    <property type="molecule type" value="Genomic_DNA"/>
</dbReference>
<dbReference type="Proteomes" id="UP000007881">
    <property type="component" value="Chromosome"/>
</dbReference>
<accession>I0IG26</accession>
<gene>
    <name evidence="1" type="ordered locus">PSMK_20550</name>
</gene>
<sequence>MLDSLLFGSRHARTIRPVADAGGRADAARARTEAGQANREAAANDDRLDRLSLVCMAMWSLLQEKTGLTEEDLLQRVELLDLMDGEADGKATVRVRPCPTCDRPLGPRHKKCIYCGAERPGGSAFDNV</sequence>
<dbReference type="eggNOG" id="ENOG5033DAH">
    <property type="taxonomic scope" value="Bacteria"/>
</dbReference>
<dbReference type="RefSeq" id="WP_014437432.1">
    <property type="nucleotide sequence ID" value="NC_017080.1"/>
</dbReference>
<dbReference type="KEGG" id="phm:PSMK_20550"/>
<organism evidence="1 2">
    <name type="scientific">Phycisphaera mikurensis (strain NBRC 102666 / KCTC 22515 / FYK2301M01)</name>
    <dbReference type="NCBI Taxonomy" id="1142394"/>
    <lineage>
        <taxon>Bacteria</taxon>
        <taxon>Pseudomonadati</taxon>
        <taxon>Planctomycetota</taxon>
        <taxon>Phycisphaerae</taxon>
        <taxon>Phycisphaerales</taxon>
        <taxon>Phycisphaeraceae</taxon>
        <taxon>Phycisphaera</taxon>
    </lineage>
</organism>
<dbReference type="AlphaFoldDB" id="I0IG26"/>
<name>I0IG26_PHYMF</name>
<keyword evidence="2" id="KW-1185">Reference proteome</keyword>
<evidence type="ECO:0000313" key="1">
    <source>
        <dbReference type="EMBL" id="BAM04214.1"/>
    </source>
</evidence>
<protein>
    <submittedName>
        <fullName evidence="1">Uncharacterized protein</fullName>
    </submittedName>
</protein>
<dbReference type="OrthoDB" id="6402077at2"/>
<dbReference type="HOGENOM" id="CLU_1957523_0_0_0"/>
<evidence type="ECO:0000313" key="2">
    <source>
        <dbReference type="Proteomes" id="UP000007881"/>
    </source>
</evidence>
<reference evidence="1 2" key="1">
    <citation type="submission" date="2012-02" db="EMBL/GenBank/DDBJ databases">
        <title>Complete genome sequence of Phycisphaera mikurensis NBRC 102666.</title>
        <authorList>
            <person name="Ankai A."/>
            <person name="Hosoyama A."/>
            <person name="Terui Y."/>
            <person name="Sekine M."/>
            <person name="Fukai R."/>
            <person name="Kato Y."/>
            <person name="Nakamura S."/>
            <person name="Yamada-Narita S."/>
            <person name="Kawakoshi A."/>
            <person name="Fukunaga Y."/>
            <person name="Yamazaki S."/>
            <person name="Fujita N."/>
        </authorList>
    </citation>
    <scope>NUCLEOTIDE SEQUENCE [LARGE SCALE GENOMIC DNA]</scope>
    <source>
        <strain evidence="2">NBRC 102666 / KCTC 22515 / FYK2301M01</strain>
    </source>
</reference>
<proteinExistence type="predicted"/>